<sequence>MVPLRLISFLPALSPSSSYYNCNSSSCRCSRSAMAALPRCAFSVSTAFHGRPVSNHARFAPLWRDLEAFRLQNMQFHPKIRVRRSHRIGTRALASGADIDNGAGAQKEYDYDLFTIGAGSGGVRAARFAANLGARVAICELPFATISSENAGGVGGTCVLRGCVPKKLLVYGSKFAHEFKESRGFGWIYDSKPRHDWSSLISNKNSELQRLVGVYQSILSSAGVNLIEGRGKILDPHTAEVNGKRYTAKHILVSVGGRATVPNVPGKEWVITSDEALDLPSRPGKILIVGGGYIALEFAGIFNGLGSEVHLFVRQKKVLRGFDEEVRSIVADQLALKGIKFHFEESPEAVEKVADGQLLLRTNRGSEVGDCVMFATGRAPNTKNLGLEAVGVKLNDKGAIKVDEFSKTNLDSIWAVGDVTDRLNLTPVALMEGMAFAKTVFGNQSVKPDHASVPSAVFTQPPIGTVGLTEEQAIEKFQDVDVYTSNFRPMKATLSGLPDRAFMKIIVDATSDRILGVHMVGEDAPEILQGFAVAVKAGLTKAHLDSTVGIHPTAAEELVTMRTPSRQIRLKLSQQDEAQMVTTSS</sequence>
<organism evidence="1 2">
    <name type="scientific">Diphasiastrum complanatum</name>
    <name type="common">Issler's clubmoss</name>
    <name type="synonym">Lycopodium complanatum</name>
    <dbReference type="NCBI Taxonomy" id="34168"/>
    <lineage>
        <taxon>Eukaryota</taxon>
        <taxon>Viridiplantae</taxon>
        <taxon>Streptophyta</taxon>
        <taxon>Embryophyta</taxon>
        <taxon>Tracheophyta</taxon>
        <taxon>Lycopodiopsida</taxon>
        <taxon>Lycopodiales</taxon>
        <taxon>Lycopodiaceae</taxon>
        <taxon>Lycopodioideae</taxon>
        <taxon>Diphasiastrum</taxon>
    </lineage>
</organism>
<name>A0ACC2ERJ7_DIPCM</name>
<protein>
    <submittedName>
        <fullName evidence="1">Uncharacterized protein</fullName>
    </submittedName>
</protein>
<reference evidence="2" key="1">
    <citation type="journal article" date="2024" name="Proc. Natl. Acad. Sci. U.S.A.">
        <title>Extraordinary preservation of gene collinearity over three hundred million years revealed in homosporous lycophytes.</title>
        <authorList>
            <person name="Li C."/>
            <person name="Wickell D."/>
            <person name="Kuo L.Y."/>
            <person name="Chen X."/>
            <person name="Nie B."/>
            <person name="Liao X."/>
            <person name="Peng D."/>
            <person name="Ji J."/>
            <person name="Jenkins J."/>
            <person name="Williams M."/>
            <person name="Shu S."/>
            <person name="Plott C."/>
            <person name="Barry K."/>
            <person name="Rajasekar S."/>
            <person name="Grimwood J."/>
            <person name="Han X."/>
            <person name="Sun S."/>
            <person name="Hou Z."/>
            <person name="He W."/>
            <person name="Dai G."/>
            <person name="Sun C."/>
            <person name="Schmutz J."/>
            <person name="Leebens-Mack J.H."/>
            <person name="Li F.W."/>
            <person name="Wang L."/>
        </authorList>
    </citation>
    <scope>NUCLEOTIDE SEQUENCE [LARGE SCALE GENOMIC DNA]</scope>
    <source>
        <strain evidence="2">cv. PW_Plant_1</strain>
    </source>
</reference>
<keyword evidence="2" id="KW-1185">Reference proteome</keyword>
<gene>
    <name evidence="1" type="ORF">O6H91_01G060400</name>
</gene>
<evidence type="ECO:0000313" key="2">
    <source>
        <dbReference type="Proteomes" id="UP001162992"/>
    </source>
</evidence>
<accession>A0ACC2ERJ7</accession>
<dbReference type="Proteomes" id="UP001162992">
    <property type="component" value="Chromosome 1"/>
</dbReference>
<proteinExistence type="predicted"/>
<dbReference type="EMBL" id="CM055092">
    <property type="protein sequence ID" value="KAJ7569100.1"/>
    <property type="molecule type" value="Genomic_DNA"/>
</dbReference>
<comment type="caution">
    <text evidence="1">The sequence shown here is derived from an EMBL/GenBank/DDBJ whole genome shotgun (WGS) entry which is preliminary data.</text>
</comment>
<evidence type="ECO:0000313" key="1">
    <source>
        <dbReference type="EMBL" id="KAJ7569100.1"/>
    </source>
</evidence>